<dbReference type="Proteomes" id="UP000812966">
    <property type="component" value="Unassembled WGS sequence"/>
</dbReference>
<sequence>MTKGAHTRSNFEIFDQTLTMVSVALVCIYTAGDHKYPSSSWPTRQAEVRSTSTRYIKHLTSFAVTQRRPIFLPELADLSYPLETYCGCNCCFDAWRIKPLSI</sequence>
<dbReference type="AlphaFoldDB" id="A0A8K0JGY3"/>
<accession>A0A8K0JGY3</accession>
<name>A0A8K0JGY3_9TREE</name>
<keyword evidence="2" id="KW-1185">Reference proteome</keyword>
<comment type="caution">
    <text evidence="1">The sequence shown here is derived from an EMBL/GenBank/DDBJ whole genome shotgun (WGS) entry which is preliminary data.</text>
</comment>
<evidence type="ECO:0000313" key="1">
    <source>
        <dbReference type="EMBL" id="KAG7529810.1"/>
    </source>
</evidence>
<protein>
    <submittedName>
        <fullName evidence="1">Uncharacterized protein</fullName>
    </submittedName>
</protein>
<dbReference type="EMBL" id="JABELV010000135">
    <property type="protein sequence ID" value="KAG7529810.1"/>
    <property type="molecule type" value="Genomic_DNA"/>
</dbReference>
<evidence type="ECO:0000313" key="2">
    <source>
        <dbReference type="Proteomes" id="UP000812966"/>
    </source>
</evidence>
<gene>
    <name evidence="1" type="ORF">FFLO_05397</name>
</gene>
<reference evidence="1" key="1">
    <citation type="submission" date="2020-04" db="EMBL/GenBank/DDBJ databases">
        <title>Analysis of mating type loci in Filobasidium floriforme.</title>
        <authorList>
            <person name="Nowrousian M."/>
        </authorList>
    </citation>
    <scope>NUCLEOTIDE SEQUENCE</scope>
    <source>
        <strain evidence="1">CBS 6242</strain>
    </source>
</reference>
<organism evidence="1 2">
    <name type="scientific">Filobasidium floriforme</name>
    <dbReference type="NCBI Taxonomy" id="5210"/>
    <lineage>
        <taxon>Eukaryota</taxon>
        <taxon>Fungi</taxon>
        <taxon>Dikarya</taxon>
        <taxon>Basidiomycota</taxon>
        <taxon>Agaricomycotina</taxon>
        <taxon>Tremellomycetes</taxon>
        <taxon>Filobasidiales</taxon>
        <taxon>Filobasidiaceae</taxon>
        <taxon>Filobasidium</taxon>
    </lineage>
</organism>
<proteinExistence type="predicted"/>